<reference evidence="2" key="1">
    <citation type="journal article" date="2023" name="Front. Mar. Sci.">
        <title>A new Merluccius polli reference genome to investigate the effects of global change in West African waters.</title>
        <authorList>
            <person name="Mateo J.L."/>
            <person name="Blanco-Fernandez C."/>
            <person name="Garcia-Vazquez E."/>
            <person name="Machado-Schiaffino G."/>
        </authorList>
    </citation>
    <scope>NUCLEOTIDE SEQUENCE</scope>
    <source>
        <strain evidence="2">C29</strain>
        <tissue evidence="2">Fin</tissue>
    </source>
</reference>
<evidence type="ECO:0000313" key="3">
    <source>
        <dbReference type="Proteomes" id="UP001174136"/>
    </source>
</evidence>
<organism evidence="2 3">
    <name type="scientific">Merluccius polli</name>
    <name type="common">Benguela hake</name>
    <name type="synonym">Merluccius cadenati</name>
    <dbReference type="NCBI Taxonomy" id="89951"/>
    <lineage>
        <taxon>Eukaryota</taxon>
        <taxon>Metazoa</taxon>
        <taxon>Chordata</taxon>
        <taxon>Craniata</taxon>
        <taxon>Vertebrata</taxon>
        <taxon>Euteleostomi</taxon>
        <taxon>Actinopterygii</taxon>
        <taxon>Neopterygii</taxon>
        <taxon>Teleostei</taxon>
        <taxon>Neoteleostei</taxon>
        <taxon>Acanthomorphata</taxon>
        <taxon>Zeiogadaria</taxon>
        <taxon>Gadariae</taxon>
        <taxon>Gadiformes</taxon>
        <taxon>Gadoidei</taxon>
        <taxon>Merlucciidae</taxon>
        <taxon>Merluccius</taxon>
    </lineage>
</organism>
<feature type="region of interest" description="Disordered" evidence="1">
    <location>
        <begin position="103"/>
        <end position="123"/>
    </location>
</feature>
<protein>
    <submittedName>
        <fullName evidence="2">Uncharacterized protein</fullName>
    </submittedName>
</protein>
<accession>A0AA47NRQ4</accession>
<proteinExistence type="predicted"/>
<evidence type="ECO:0000313" key="2">
    <source>
        <dbReference type="EMBL" id="KAK0134945.1"/>
    </source>
</evidence>
<feature type="compositionally biased region" description="Polar residues" evidence="1">
    <location>
        <begin position="33"/>
        <end position="46"/>
    </location>
</feature>
<dbReference type="Proteomes" id="UP001174136">
    <property type="component" value="Unassembled WGS sequence"/>
</dbReference>
<dbReference type="EMBL" id="JAOPHQ010005518">
    <property type="protein sequence ID" value="KAK0134945.1"/>
    <property type="molecule type" value="Genomic_DNA"/>
</dbReference>
<name>A0AA47NRQ4_MERPO</name>
<feature type="region of interest" description="Disordered" evidence="1">
    <location>
        <begin position="1"/>
        <end position="53"/>
    </location>
</feature>
<sequence length="123" mass="13448">MQTFYQAPARRPSGEAHQAEGPPPHGEGDGQMQLVTSLRRGNNSPNPKRVNETTVKHAGAGTVAVAIRQWELLPCNCLQVKATNQPTNFNVYRSGAERKTKCSEEEVVPGRPAVAPSRRLQPH</sequence>
<gene>
    <name evidence="2" type="ORF">N1851_029243</name>
</gene>
<keyword evidence="3" id="KW-1185">Reference proteome</keyword>
<evidence type="ECO:0000256" key="1">
    <source>
        <dbReference type="SAM" id="MobiDB-lite"/>
    </source>
</evidence>
<comment type="caution">
    <text evidence="2">The sequence shown here is derived from an EMBL/GenBank/DDBJ whole genome shotgun (WGS) entry which is preliminary data.</text>
</comment>
<dbReference type="AlphaFoldDB" id="A0AA47NRQ4"/>